<dbReference type="PANTHER" id="PTHR43391">
    <property type="entry name" value="RETINOL DEHYDROGENASE-RELATED"/>
    <property type="match status" value="1"/>
</dbReference>
<feature type="transmembrane region" description="Helical" evidence="7">
    <location>
        <begin position="12"/>
        <end position="30"/>
    </location>
</feature>
<dbReference type="Proteomes" id="UP001374584">
    <property type="component" value="Unassembled WGS sequence"/>
</dbReference>
<protein>
    <submittedName>
        <fullName evidence="8">Uncharacterized protein</fullName>
    </submittedName>
</protein>
<dbReference type="PRINTS" id="PR00081">
    <property type="entry name" value="GDHRDH"/>
</dbReference>
<evidence type="ECO:0000256" key="6">
    <source>
        <dbReference type="RuleBase" id="RU000363"/>
    </source>
</evidence>
<evidence type="ECO:0000256" key="5">
    <source>
        <dbReference type="ARBA" id="ARBA00023002"/>
    </source>
</evidence>
<evidence type="ECO:0000313" key="9">
    <source>
        <dbReference type="Proteomes" id="UP001374584"/>
    </source>
</evidence>
<dbReference type="Pfam" id="PF00106">
    <property type="entry name" value="adh_short"/>
    <property type="match status" value="1"/>
</dbReference>
<comment type="caution">
    <text evidence="8">The sequence shown here is derived from an EMBL/GenBank/DDBJ whole genome shotgun (WGS) entry which is preliminary data.</text>
</comment>
<comment type="subcellular location">
    <subcellularLocation>
        <location evidence="1">Membrane</location>
        <topology evidence="1">Single-pass type II membrane protein</topology>
    </subcellularLocation>
</comment>
<comment type="similarity">
    <text evidence="2 6">Belongs to the short-chain dehydrogenases/reductases (SDR) family.</text>
</comment>
<dbReference type="InterPro" id="IPR002347">
    <property type="entry name" value="SDR_fam"/>
</dbReference>
<keyword evidence="3" id="KW-0521">NADP</keyword>
<dbReference type="AlphaFoldDB" id="A0AAN9REL6"/>
<keyword evidence="7" id="KW-1133">Transmembrane helix</keyword>
<evidence type="ECO:0000256" key="2">
    <source>
        <dbReference type="ARBA" id="ARBA00006484"/>
    </source>
</evidence>
<gene>
    <name evidence="8" type="ORF">VNO80_11678</name>
</gene>
<reference evidence="8 9" key="1">
    <citation type="submission" date="2024-01" db="EMBL/GenBank/DDBJ databases">
        <title>The genomes of 5 underutilized Papilionoideae crops provide insights into root nodulation and disease resistanc.</title>
        <authorList>
            <person name="Jiang F."/>
        </authorList>
    </citation>
    <scope>NUCLEOTIDE SEQUENCE [LARGE SCALE GENOMIC DNA]</scope>
    <source>
        <strain evidence="8">JINMINGXINNONG_FW02</strain>
        <tissue evidence="8">Leaves</tissue>
    </source>
</reference>
<dbReference type="PROSITE" id="PS00061">
    <property type="entry name" value="ADH_SHORT"/>
    <property type="match status" value="1"/>
</dbReference>
<dbReference type="InterPro" id="IPR020904">
    <property type="entry name" value="Sc_DH/Rdtase_CS"/>
</dbReference>
<evidence type="ECO:0000256" key="7">
    <source>
        <dbReference type="SAM" id="Phobius"/>
    </source>
</evidence>
<sequence>MDSINNLLNLALPPLFLIFLSLLVLPSLIFKQLIHVRKSIYKENVARKVILITGAASGIGEEIAYEYARRGAKLSLVDIRKEKLEVVSDKARSLGSPDVTIIGADVSKVQDCKRFVDETINYFGRLDHLVNNAGISGKPVTVENLRHVSDCAAVMDVNFWGAVNATLYAIPHLKINKGRIIVIASFCGRFPLPRLSIYNASKAAIISFFETLRMEAASTIGITIAMPGLIKTDLTRAVKSDFKAAMEKVRMASASECAKGIVESACRGDMYVTDPSWYKVLFPWKLLHPQFVDWACNFICGLSPEKSATKPNLMMPDHKAE</sequence>
<dbReference type="Gene3D" id="3.40.50.720">
    <property type="entry name" value="NAD(P)-binding Rossmann-like Domain"/>
    <property type="match status" value="1"/>
</dbReference>
<proteinExistence type="inferred from homology"/>
<keyword evidence="9" id="KW-1185">Reference proteome</keyword>
<evidence type="ECO:0000256" key="1">
    <source>
        <dbReference type="ARBA" id="ARBA00004606"/>
    </source>
</evidence>
<dbReference type="PANTHER" id="PTHR43391:SF69">
    <property type="entry name" value="11-BETA-HYDROXYSTEROID DEHYDROGENASE-LIKE 6"/>
    <property type="match status" value="1"/>
</dbReference>
<keyword evidence="4" id="KW-0735">Signal-anchor</keyword>
<dbReference type="GO" id="GO:0016491">
    <property type="term" value="F:oxidoreductase activity"/>
    <property type="evidence" value="ECO:0007669"/>
    <property type="project" value="UniProtKB-KW"/>
</dbReference>
<name>A0AAN9REL6_PHACN</name>
<dbReference type="GO" id="GO:0016020">
    <property type="term" value="C:membrane"/>
    <property type="evidence" value="ECO:0007669"/>
    <property type="project" value="UniProtKB-SubCell"/>
</dbReference>
<dbReference type="SUPFAM" id="SSF51735">
    <property type="entry name" value="NAD(P)-binding Rossmann-fold domains"/>
    <property type="match status" value="1"/>
</dbReference>
<dbReference type="InterPro" id="IPR036291">
    <property type="entry name" value="NAD(P)-bd_dom_sf"/>
</dbReference>
<evidence type="ECO:0000313" key="8">
    <source>
        <dbReference type="EMBL" id="KAK7369636.1"/>
    </source>
</evidence>
<evidence type="ECO:0000256" key="4">
    <source>
        <dbReference type="ARBA" id="ARBA00022968"/>
    </source>
</evidence>
<dbReference type="PRINTS" id="PR00080">
    <property type="entry name" value="SDRFAMILY"/>
</dbReference>
<organism evidence="8 9">
    <name type="scientific">Phaseolus coccineus</name>
    <name type="common">Scarlet runner bean</name>
    <name type="synonym">Phaseolus multiflorus</name>
    <dbReference type="NCBI Taxonomy" id="3886"/>
    <lineage>
        <taxon>Eukaryota</taxon>
        <taxon>Viridiplantae</taxon>
        <taxon>Streptophyta</taxon>
        <taxon>Embryophyta</taxon>
        <taxon>Tracheophyta</taxon>
        <taxon>Spermatophyta</taxon>
        <taxon>Magnoliopsida</taxon>
        <taxon>eudicotyledons</taxon>
        <taxon>Gunneridae</taxon>
        <taxon>Pentapetalae</taxon>
        <taxon>rosids</taxon>
        <taxon>fabids</taxon>
        <taxon>Fabales</taxon>
        <taxon>Fabaceae</taxon>
        <taxon>Papilionoideae</taxon>
        <taxon>50 kb inversion clade</taxon>
        <taxon>NPAAA clade</taxon>
        <taxon>indigoferoid/millettioid clade</taxon>
        <taxon>Phaseoleae</taxon>
        <taxon>Phaseolus</taxon>
    </lineage>
</organism>
<keyword evidence="7" id="KW-0812">Transmembrane</keyword>
<keyword evidence="5" id="KW-0560">Oxidoreductase</keyword>
<dbReference type="EMBL" id="JAYMYR010000004">
    <property type="protein sequence ID" value="KAK7369636.1"/>
    <property type="molecule type" value="Genomic_DNA"/>
</dbReference>
<keyword evidence="7" id="KW-0472">Membrane</keyword>
<evidence type="ECO:0000256" key="3">
    <source>
        <dbReference type="ARBA" id="ARBA00022857"/>
    </source>
</evidence>
<accession>A0AAN9REL6</accession>
<dbReference type="GO" id="GO:0005829">
    <property type="term" value="C:cytosol"/>
    <property type="evidence" value="ECO:0007669"/>
    <property type="project" value="TreeGrafter"/>
</dbReference>